<dbReference type="EMBL" id="JADBGF010000001">
    <property type="protein sequence ID" value="MBE1602789.1"/>
    <property type="molecule type" value="Genomic_DNA"/>
</dbReference>
<reference evidence="1 2" key="1">
    <citation type="submission" date="2020-10" db="EMBL/GenBank/DDBJ databases">
        <title>Sequencing the genomes of 1000 actinobacteria strains.</title>
        <authorList>
            <person name="Klenk H.-P."/>
        </authorList>
    </citation>
    <scope>NUCLEOTIDE SEQUENCE [LARGE SCALE GENOMIC DNA]</scope>
    <source>
        <strain evidence="1 2">DSM 41803</strain>
    </source>
</reference>
<dbReference type="InterPro" id="IPR045775">
    <property type="entry name" value="DUF6207"/>
</dbReference>
<organism evidence="1 2">
    <name type="scientific">Streptomyces stelliscabiei</name>
    <dbReference type="NCBI Taxonomy" id="146820"/>
    <lineage>
        <taxon>Bacteria</taxon>
        <taxon>Bacillati</taxon>
        <taxon>Actinomycetota</taxon>
        <taxon>Actinomycetes</taxon>
        <taxon>Kitasatosporales</taxon>
        <taxon>Streptomycetaceae</taxon>
        <taxon>Streptomyces</taxon>
    </lineage>
</organism>
<dbReference type="GeneID" id="86833340"/>
<protein>
    <submittedName>
        <fullName evidence="1">Uncharacterized protein</fullName>
    </submittedName>
</protein>
<dbReference type="Proteomes" id="UP000629287">
    <property type="component" value="Unassembled WGS sequence"/>
</dbReference>
<keyword evidence="2" id="KW-1185">Reference proteome</keyword>
<evidence type="ECO:0000313" key="1">
    <source>
        <dbReference type="EMBL" id="MBE1602789.1"/>
    </source>
</evidence>
<evidence type="ECO:0000313" key="2">
    <source>
        <dbReference type="Proteomes" id="UP000629287"/>
    </source>
</evidence>
<comment type="caution">
    <text evidence="1">The sequence shown here is derived from an EMBL/GenBank/DDBJ whole genome shotgun (WGS) entry which is preliminary data.</text>
</comment>
<gene>
    <name evidence="1" type="ORF">H4687_008918</name>
</gene>
<sequence>MSEPGPVVVDVVAVDDDAALYFQQMLAERWATVTAERATPDAGEPGVRLCCYLDLRQPVSQGGRDEALPPVSAAASP</sequence>
<proteinExistence type="predicted"/>
<dbReference type="OrthoDB" id="4251048at2"/>
<accession>A0A8I0PHJ5</accession>
<dbReference type="AlphaFoldDB" id="A0A8I0PHJ5"/>
<dbReference type="RefSeq" id="WP_159026115.1">
    <property type="nucleotide sequence ID" value="NZ_JADBGF010000001.1"/>
</dbReference>
<dbReference type="Pfam" id="PF19711">
    <property type="entry name" value="DUF6207"/>
    <property type="match status" value="1"/>
</dbReference>
<name>A0A8I0PHJ5_9ACTN</name>